<proteinExistence type="predicted"/>
<feature type="non-terminal residue" evidence="1">
    <location>
        <position position="66"/>
    </location>
</feature>
<reference evidence="1" key="1">
    <citation type="submission" date="2018-05" db="EMBL/GenBank/DDBJ databases">
        <authorList>
            <person name="Lanie J.A."/>
            <person name="Ng W.-L."/>
            <person name="Kazmierczak K.M."/>
            <person name="Andrzejewski T.M."/>
            <person name="Davidsen T.M."/>
            <person name="Wayne K.J."/>
            <person name="Tettelin H."/>
            <person name="Glass J.I."/>
            <person name="Rusch D."/>
            <person name="Podicherti R."/>
            <person name="Tsui H.-C.T."/>
            <person name="Winkler M.E."/>
        </authorList>
    </citation>
    <scope>NUCLEOTIDE SEQUENCE</scope>
</reference>
<dbReference type="EMBL" id="UINC01125746">
    <property type="protein sequence ID" value="SVD03790.1"/>
    <property type="molecule type" value="Genomic_DNA"/>
</dbReference>
<organism evidence="1">
    <name type="scientific">marine metagenome</name>
    <dbReference type="NCBI Taxonomy" id="408172"/>
    <lineage>
        <taxon>unclassified sequences</taxon>
        <taxon>metagenomes</taxon>
        <taxon>ecological metagenomes</taxon>
    </lineage>
</organism>
<protein>
    <submittedName>
        <fullName evidence="1">Uncharacterized protein</fullName>
    </submittedName>
</protein>
<sequence>MLHLVSVIQELGIRKTMLKLFSKKKEKYSPEIIYQHLRFQPRKTKEWLEKSGEIGTDNWNLDEQVV</sequence>
<gene>
    <name evidence="1" type="ORF">METZ01_LOCUS356644</name>
</gene>
<dbReference type="AlphaFoldDB" id="A0A382S1V1"/>
<accession>A0A382S1V1</accession>
<evidence type="ECO:0000313" key="1">
    <source>
        <dbReference type="EMBL" id="SVD03790.1"/>
    </source>
</evidence>
<name>A0A382S1V1_9ZZZZ</name>